<organism evidence="7 8">
    <name type="scientific">Saponaria officinalis</name>
    <name type="common">Common soapwort</name>
    <name type="synonym">Lychnis saponaria</name>
    <dbReference type="NCBI Taxonomy" id="3572"/>
    <lineage>
        <taxon>Eukaryota</taxon>
        <taxon>Viridiplantae</taxon>
        <taxon>Streptophyta</taxon>
        <taxon>Embryophyta</taxon>
        <taxon>Tracheophyta</taxon>
        <taxon>Spermatophyta</taxon>
        <taxon>Magnoliopsida</taxon>
        <taxon>eudicotyledons</taxon>
        <taxon>Gunneridae</taxon>
        <taxon>Pentapetalae</taxon>
        <taxon>Caryophyllales</taxon>
        <taxon>Caryophyllaceae</taxon>
        <taxon>Caryophylleae</taxon>
        <taxon>Saponaria</taxon>
    </lineage>
</organism>
<evidence type="ECO:0000313" key="7">
    <source>
        <dbReference type="EMBL" id="KAK9726512.1"/>
    </source>
</evidence>
<evidence type="ECO:0000256" key="3">
    <source>
        <dbReference type="ARBA" id="ARBA00022471"/>
    </source>
</evidence>
<keyword evidence="8" id="KW-1185">Reference proteome</keyword>
<feature type="chain" id="PRO_5043912255" description="S-protein homolog" evidence="6">
    <location>
        <begin position="29"/>
        <end position="148"/>
    </location>
</feature>
<dbReference type="Proteomes" id="UP001443914">
    <property type="component" value="Unassembled WGS sequence"/>
</dbReference>
<evidence type="ECO:0000313" key="8">
    <source>
        <dbReference type="Proteomes" id="UP001443914"/>
    </source>
</evidence>
<dbReference type="EMBL" id="JBDFQZ010000005">
    <property type="protein sequence ID" value="KAK9726512.1"/>
    <property type="molecule type" value="Genomic_DNA"/>
</dbReference>
<sequence>MNSLGLAQKITFLVILVTILSWNRGTQPQKTVQAYPGYRPCKFHLVVMNTLSGDNALKVHCHGDGDLGEEKLATNTNYTRSIWTAIYYTTKQQCDINGSVGYVTFQAFKDEPDWVDLNCGGRHCIWKANNNGISLYHIQKDSIKLTVC</sequence>
<dbReference type="InterPro" id="IPR010264">
    <property type="entry name" value="Self-incomp_S1"/>
</dbReference>
<evidence type="ECO:0000256" key="5">
    <source>
        <dbReference type="ARBA" id="ARBA00022729"/>
    </source>
</evidence>
<proteinExistence type="inferred from homology"/>
<reference evidence="7" key="1">
    <citation type="submission" date="2024-03" db="EMBL/GenBank/DDBJ databases">
        <title>WGS assembly of Saponaria officinalis var. Norfolk2.</title>
        <authorList>
            <person name="Jenkins J."/>
            <person name="Shu S."/>
            <person name="Grimwood J."/>
            <person name="Barry K."/>
            <person name="Goodstein D."/>
            <person name="Schmutz J."/>
            <person name="Leebens-Mack J."/>
            <person name="Osbourn A."/>
        </authorList>
    </citation>
    <scope>NUCLEOTIDE SEQUENCE [LARGE SCALE GENOMIC DNA]</scope>
    <source>
        <strain evidence="7">JIC</strain>
    </source>
</reference>
<accession>A0AAW1KVP9</accession>
<dbReference type="GO" id="GO:0060320">
    <property type="term" value="P:rejection of self pollen"/>
    <property type="evidence" value="ECO:0007669"/>
    <property type="project" value="UniProtKB-KW"/>
</dbReference>
<evidence type="ECO:0000256" key="4">
    <source>
        <dbReference type="ARBA" id="ARBA00022525"/>
    </source>
</evidence>
<gene>
    <name evidence="7" type="ORF">RND81_05G220500</name>
</gene>
<dbReference type="Pfam" id="PF05938">
    <property type="entry name" value="Self-incomp_S1"/>
    <property type="match status" value="1"/>
</dbReference>
<evidence type="ECO:0000256" key="6">
    <source>
        <dbReference type="SAM" id="SignalP"/>
    </source>
</evidence>
<protein>
    <recommendedName>
        <fullName evidence="9">S-protein homolog</fullName>
    </recommendedName>
</protein>
<keyword evidence="3" id="KW-0713">Self-incompatibility</keyword>
<evidence type="ECO:0000256" key="1">
    <source>
        <dbReference type="ARBA" id="ARBA00004613"/>
    </source>
</evidence>
<evidence type="ECO:0008006" key="9">
    <source>
        <dbReference type="Google" id="ProtNLM"/>
    </source>
</evidence>
<name>A0AAW1KVP9_SAPOF</name>
<comment type="caution">
    <text evidence="7">The sequence shown here is derived from an EMBL/GenBank/DDBJ whole genome shotgun (WGS) entry which is preliminary data.</text>
</comment>
<dbReference type="AlphaFoldDB" id="A0AAW1KVP9"/>
<evidence type="ECO:0000256" key="2">
    <source>
        <dbReference type="ARBA" id="ARBA00005581"/>
    </source>
</evidence>
<dbReference type="GO" id="GO:0005576">
    <property type="term" value="C:extracellular region"/>
    <property type="evidence" value="ECO:0007669"/>
    <property type="project" value="UniProtKB-SubCell"/>
</dbReference>
<keyword evidence="5 6" id="KW-0732">Signal</keyword>
<feature type="signal peptide" evidence="6">
    <location>
        <begin position="1"/>
        <end position="28"/>
    </location>
</feature>
<comment type="subcellular location">
    <subcellularLocation>
        <location evidence="1">Secreted</location>
    </subcellularLocation>
</comment>
<comment type="similarity">
    <text evidence="2">Belongs to the plant self-incompatibility (S1) protein family.</text>
</comment>
<keyword evidence="4" id="KW-0964">Secreted</keyword>